<dbReference type="GO" id="GO:1901359">
    <property type="term" value="F:tungstate binding"/>
    <property type="evidence" value="ECO:0007669"/>
    <property type="project" value="UniProtKB-ARBA"/>
</dbReference>
<feature type="binding site" evidence="6">
    <location>
        <position position="28"/>
    </location>
    <ligand>
        <name>molybdate</name>
        <dbReference type="ChEBI" id="CHEBI:36264"/>
    </ligand>
</feature>
<gene>
    <name evidence="7" type="primary">modA</name>
    <name evidence="7" type="ORF">EG799_09880</name>
</gene>
<keyword evidence="3 6" id="KW-0479">Metal-binding</keyword>
<dbReference type="OrthoDB" id="9785015at2"/>
<sequence>MANALLAGLLAACTPVADDGPVVLAASSMQDAMEDAADRWAASGHERPVLSFASSASVARQVGEGAPADLVITSDSQWMDWLAGQGALDGNPRPLVANALVVVAPASARTPPSLSAFAADPDGGRLAIAEPESVPAGQFARQALESLDLWKLVRSRIVPAENVRAALALVERGEVPLGIVYATDANASRKVRIVQRLAPATHDAIVYYVARTGVSDHAEAPALLEFLLGARGQAAFAAQGFTPAPAAER</sequence>
<evidence type="ECO:0000256" key="2">
    <source>
        <dbReference type="ARBA" id="ARBA00022505"/>
    </source>
</evidence>
<evidence type="ECO:0000256" key="1">
    <source>
        <dbReference type="ARBA" id="ARBA00009175"/>
    </source>
</evidence>
<dbReference type="Gene3D" id="3.40.190.10">
    <property type="entry name" value="Periplasmic binding protein-like II"/>
    <property type="match status" value="2"/>
</dbReference>
<accession>A0A3N5CRW9</accession>
<evidence type="ECO:0000256" key="6">
    <source>
        <dbReference type="PIRSR" id="PIRSR004846-1"/>
    </source>
</evidence>
<dbReference type="GO" id="GO:0030973">
    <property type="term" value="F:molybdate ion binding"/>
    <property type="evidence" value="ECO:0007669"/>
    <property type="project" value="TreeGrafter"/>
</dbReference>
<dbReference type="AlphaFoldDB" id="A0A3N5CRW9"/>
<dbReference type="InterPro" id="IPR050682">
    <property type="entry name" value="ModA/WtpA"/>
</dbReference>
<dbReference type="PANTHER" id="PTHR30632:SF17">
    <property type="entry name" value="MOLYBDATE-BINDING PROTEIN MODA"/>
    <property type="match status" value="1"/>
</dbReference>
<feature type="binding site" evidence="6">
    <location>
        <position position="55"/>
    </location>
    <ligand>
        <name>molybdate</name>
        <dbReference type="ChEBI" id="CHEBI:36264"/>
    </ligand>
</feature>
<feature type="binding site" evidence="6">
    <location>
        <position position="163"/>
    </location>
    <ligand>
        <name>molybdate</name>
        <dbReference type="ChEBI" id="CHEBI:36264"/>
    </ligand>
</feature>
<dbReference type="PIRSF" id="PIRSF004846">
    <property type="entry name" value="ModA"/>
    <property type="match status" value="1"/>
</dbReference>
<dbReference type="Proteomes" id="UP000275232">
    <property type="component" value="Unassembled WGS sequence"/>
</dbReference>
<evidence type="ECO:0000313" key="7">
    <source>
        <dbReference type="EMBL" id="RPF71893.1"/>
    </source>
</evidence>
<keyword evidence="8" id="KW-1185">Reference proteome</keyword>
<comment type="subunit">
    <text evidence="5">The complex is composed of two ATP-binding proteins (ModC), two transmembrane proteins (ModB) and a solute-binding protein (ModA).</text>
</comment>
<reference evidence="7 8" key="1">
    <citation type="submission" date="2018-11" db="EMBL/GenBank/DDBJ databases">
        <title>Erythrobacter spongiae sp. nov., isolated from a marine sponge.</title>
        <authorList>
            <person name="Zhuang L."/>
            <person name="Luo L."/>
        </authorList>
    </citation>
    <scope>NUCLEOTIDE SEQUENCE [LARGE SCALE GENOMIC DNA]</scope>
    <source>
        <strain evidence="7 8">HN-E23</strain>
    </source>
</reference>
<dbReference type="PANTHER" id="PTHR30632">
    <property type="entry name" value="MOLYBDATE-BINDING PERIPLASMIC PROTEIN"/>
    <property type="match status" value="1"/>
</dbReference>
<protein>
    <submittedName>
        <fullName evidence="7">Molybdate ABC transporter substrate-binding protein</fullName>
    </submittedName>
</protein>
<proteinExistence type="inferred from homology"/>
<comment type="caution">
    <text evidence="7">The sequence shown here is derived from an EMBL/GenBank/DDBJ whole genome shotgun (WGS) entry which is preliminary data.</text>
</comment>
<evidence type="ECO:0000256" key="3">
    <source>
        <dbReference type="ARBA" id="ARBA00022723"/>
    </source>
</evidence>
<dbReference type="GO" id="GO:0030288">
    <property type="term" value="C:outer membrane-bounded periplasmic space"/>
    <property type="evidence" value="ECO:0007669"/>
    <property type="project" value="TreeGrafter"/>
</dbReference>
<feature type="binding site" evidence="6">
    <location>
        <position position="181"/>
    </location>
    <ligand>
        <name>molybdate</name>
        <dbReference type="ChEBI" id="CHEBI:36264"/>
    </ligand>
</feature>
<organism evidence="7 8">
    <name type="scientific">Aurantiacibacter spongiae</name>
    <dbReference type="NCBI Taxonomy" id="2488860"/>
    <lineage>
        <taxon>Bacteria</taxon>
        <taxon>Pseudomonadati</taxon>
        <taxon>Pseudomonadota</taxon>
        <taxon>Alphaproteobacteria</taxon>
        <taxon>Sphingomonadales</taxon>
        <taxon>Erythrobacteraceae</taxon>
        <taxon>Aurantiacibacter</taxon>
    </lineage>
</organism>
<dbReference type="SUPFAM" id="SSF53850">
    <property type="entry name" value="Periplasmic binding protein-like II"/>
    <property type="match status" value="1"/>
</dbReference>
<evidence type="ECO:0000256" key="4">
    <source>
        <dbReference type="ARBA" id="ARBA00022729"/>
    </source>
</evidence>
<evidence type="ECO:0000256" key="5">
    <source>
        <dbReference type="ARBA" id="ARBA00062515"/>
    </source>
</evidence>
<name>A0A3N5CRW9_9SPHN</name>
<keyword evidence="4" id="KW-0732">Signal</keyword>
<comment type="similarity">
    <text evidence="1">Belongs to the bacterial solute-binding protein ModA family.</text>
</comment>
<evidence type="ECO:0000313" key="8">
    <source>
        <dbReference type="Proteomes" id="UP000275232"/>
    </source>
</evidence>
<dbReference type="EMBL" id="RPFZ01000001">
    <property type="protein sequence ID" value="RPF71893.1"/>
    <property type="molecule type" value="Genomic_DNA"/>
</dbReference>
<dbReference type="NCBIfam" id="TIGR01256">
    <property type="entry name" value="modA"/>
    <property type="match status" value="1"/>
</dbReference>
<dbReference type="GO" id="GO:0046872">
    <property type="term" value="F:metal ion binding"/>
    <property type="evidence" value="ECO:0007669"/>
    <property type="project" value="UniProtKB-KW"/>
</dbReference>
<dbReference type="GO" id="GO:0015689">
    <property type="term" value="P:molybdate ion transport"/>
    <property type="evidence" value="ECO:0007669"/>
    <property type="project" value="InterPro"/>
</dbReference>
<dbReference type="FunFam" id="3.40.190.10:FF:000035">
    <property type="entry name" value="Molybdate ABC transporter substrate-binding protein"/>
    <property type="match status" value="1"/>
</dbReference>
<feature type="binding site" evidence="6">
    <location>
        <position position="136"/>
    </location>
    <ligand>
        <name>molybdate</name>
        <dbReference type="ChEBI" id="CHEBI:36264"/>
    </ligand>
</feature>
<keyword evidence="2 6" id="KW-0500">Molybdenum</keyword>
<dbReference type="Pfam" id="PF13531">
    <property type="entry name" value="SBP_bac_11"/>
    <property type="match status" value="1"/>
</dbReference>
<dbReference type="InterPro" id="IPR005950">
    <property type="entry name" value="ModA"/>
</dbReference>